<gene>
    <name evidence="9" type="ORF">WJ33_23610</name>
</gene>
<evidence type="ECO:0000256" key="2">
    <source>
        <dbReference type="ARBA" id="ARBA00012973"/>
    </source>
</evidence>
<dbReference type="SUPFAM" id="SSF51569">
    <property type="entry name" value="Aldolase"/>
    <property type="match status" value="1"/>
</dbReference>
<evidence type="ECO:0000256" key="3">
    <source>
        <dbReference type="ARBA" id="ARBA00022605"/>
    </source>
</evidence>
<dbReference type="PROSITE" id="PS00816">
    <property type="entry name" value="AIPM_HOMOCIT_SYNTH_2"/>
    <property type="match status" value="1"/>
</dbReference>
<protein>
    <recommendedName>
        <fullName evidence="2">2-isopropylmalate synthase</fullName>
        <ecNumber evidence="2">2.3.3.13</ecNumber>
    </recommendedName>
</protein>
<dbReference type="Proteomes" id="UP000064029">
    <property type="component" value="Unassembled WGS sequence"/>
</dbReference>
<evidence type="ECO:0000256" key="1">
    <source>
        <dbReference type="ARBA" id="ARBA00004689"/>
    </source>
</evidence>
<name>A0A118HU41_9BURK</name>
<dbReference type="InterPro" id="IPR000891">
    <property type="entry name" value="PYR_CT"/>
</dbReference>
<dbReference type="InterPro" id="IPR002034">
    <property type="entry name" value="AIPM/Hcit_synth_CS"/>
</dbReference>
<dbReference type="GO" id="GO:0009098">
    <property type="term" value="P:L-leucine biosynthetic process"/>
    <property type="evidence" value="ECO:0007669"/>
    <property type="project" value="TreeGrafter"/>
</dbReference>
<keyword evidence="6" id="KW-0464">Manganese</keyword>
<dbReference type="Gene3D" id="2.60.120.10">
    <property type="entry name" value="Jelly Rolls"/>
    <property type="match status" value="1"/>
</dbReference>
<sequence length="456" mass="50622">MRPNIIDCTLREGCQTIQCSFDIEQSEILAKKIAEFGVDMIECGHPKISGYELDRVRAVTRVSSLPVLAHARCRVEDIDAVRESGADWVGMFASFNPVSLTTKFGGMSKDDVLDLFESSIRYAKQNGLKVRATVEDAGRTDTSDLFRIYQVAVAAGADRICFADSVGALLPSETYEILASLRHEFRSTQFEYHVHNDRGLALANTLEAIRAGVEWISTSCNGIGERAGITDTFQLAALLQARYGDATRRLNKSRELSELVKVFSRIDGSPMQPIVGDNIFAHAAKLHRIASTKDASAYNVHDAALSEGVEVLEKFPPMHEQELFLTPFEKSSTELRYHRHGPGKRFVMLDHRLLSASPFYFIARKVEVIADNEEGHVDTHRHNCDSVFMFLGEDEDYQGLTVEVTISGQSRTLTSPATAFIPSGAEHSYRFVGGKGSFINFVHKGKYEKSLLDISA</sequence>
<dbReference type="PANTHER" id="PTHR10277:SF9">
    <property type="entry name" value="2-ISOPROPYLMALATE SYNTHASE 1, CHLOROPLASTIC-RELATED"/>
    <property type="match status" value="1"/>
</dbReference>
<dbReference type="RefSeq" id="WP_059751413.1">
    <property type="nucleotide sequence ID" value="NZ_LOXM01000114.1"/>
</dbReference>
<dbReference type="Gene3D" id="3.20.20.70">
    <property type="entry name" value="Aldolase class I"/>
    <property type="match status" value="1"/>
</dbReference>
<dbReference type="GO" id="GO:0005829">
    <property type="term" value="C:cytosol"/>
    <property type="evidence" value="ECO:0007669"/>
    <property type="project" value="TreeGrafter"/>
</dbReference>
<dbReference type="Pfam" id="PF00682">
    <property type="entry name" value="HMGL-like"/>
    <property type="match status" value="1"/>
</dbReference>
<comment type="pathway">
    <text evidence="1">Amino-acid biosynthesis; L-leucine biosynthesis; L-leucine from 3-methyl-2-oxobutanoate: step 1/4.</text>
</comment>
<proteinExistence type="predicted"/>
<dbReference type="GO" id="GO:0003852">
    <property type="term" value="F:2-isopropylmalate synthase activity"/>
    <property type="evidence" value="ECO:0007669"/>
    <property type="project" value="UniProtKB-EC"/>
</dbReference>
<accession>A0A118HU41</accession>
<feature type="domain" description="Pyruvate carboxyltransferase" evidence="8">
    <location>
        <begin position="3"/>
        <end position="260"/>
    </location>
</feature>
<keyword evidence="5" id="KW-0479">Metal-binding</keyword>
<evidence type="ECO:0000256" key="4">
    <source>
        <dbReference type="ARBA" id="ARBA00022679"/>
    </source>
</evidence>
<organism evidence="9 10">
    <name type="scientific">Burkholderia ubonensis</name>
    <dbReference type="NCBI Taxonomy" id="101571"/>
    <lineage>
        <taxon>Bacteria</taxon>
        <taxon>Pseudomonadati</taxon>
        <taxon>Pseudomonadota</taxon>
        <taxon>Betaproteobacteria</taxon>
        <taxon>Burkholderiales</taxon>
        <taxon>Burkholderiaceae</taxon>
        <taxon>Burkholderia</taxon>
        <taxon>Burkholderia cepacia complex</taxon>
    </lineage>
</organism>
<keyword evidence="3" id="KW-0028">Amino-acid biosynthesis</keyword>
<dbReference type="InterPro" id="IPR013785">
    <property type="entry name" value="Aldolase_TIM"/>
</dbReference>
<evidence type="ECO:0000256" key="6">
    <source>
        <dbReference type="ARBA" id="ARBA00023211"/>
    </source>
</evidence>
<dbReference type="EC" id="2.3.3.13" evidence="2"/>
<evidence type="ECO:0000313" key="10">
    <source>
        <dbReference type="Proteomes" id="UP000064029"/>
    </source>
</evidence>
<reference evidence="9 10" key="1">
    <citation type="submission" date="2015-11" db="EMBL/GenBank/DDBJ databases">
        <title>Expanding the genomic diversity of Burkholderia species for the development of highly accurate diagnostics.</title>
        <authorList>
            <person name="Sahl J."/>
            <person name="Keim P."/>
            <person name="Wagner D."/>
        </authorList>
    </citation>
    <scope>NUCLEOTIDE SEQUENCE [LARGE SCALE GENOMIC DNA]</scope>
    <source>
        <strain evidence="9 10">MSMB2036</strain>
    </source>
</reference>
<keyword evidence="7" id="KW-0100">Branched-chain amino acid biosynthesis</keyword>
<dbReference type="PANTHER" id="PTHR10277">
    <property type="entry name" value="HOMOCITRATE SYNTHASE-RELATED"/>
    <property type="match status" value="1"/>
</dbReference>
<comment type="caution">
    <text evidence="9">The sequence shown here is derived from an EMBL/GenBank/DDBJ whole genome shotgun (WGS) entry which is preliminary data.</text>
</comment>
<evidence type="ECO:0000259" key="8">
    <source>
        <dbReference type="PROSITE" id="PS50991"/>
    </source>
</evidence>
<dbReference type="EMBL" id="LOXM01000114">
    <property type="protein sequence ID" value="KVG68466.1"/>
    <property type="molecule type" value="Genomic_DNA"/>
</dbReference>
<dbReference type="GO" id="GO:0046872">
    <property type="term" value="F:metal ion binding"/>
    <property type="evidence" value="ECO:0007669"/>
    <property type="project" value="UniProtKB-KW"/>
</dbReference>
<dbReference type="PROSITE" id="PS50991">
    <property type="entry name" value="PYR_CT"/>
    <property type="match status" value="1"/>
</dbReference>
<dbReference type="OrthoDB" id="9803573at2"/>
<dbReference type="InterPro" id="IPR050073">
    <property type="entry name" value="2-IPM_HCS-like"/>
</dbReference>
<keyword evidence="4" id="KW-0808">Transferase</keyword>
<dbReference type="AlphaFoldDB" id="A0A118HU41"/>
<dbReference type="InterPro" id="IPR014710">
    <property type="entry name" value="RmlC-like_jellyroll"/>
</dbReference>
<evidence type="ECO:0000313" key="9">
    <source>
        <dbReference type="EMBL" id="KVG68466.1"/>
    </source>
</evidence>
<evidence type="ECO:0000256" key="7">
    <source>
        <dbReference type="ARBA" id="ARBA00023304"/>
    </source>
</evidence>
<evidence type="ECO:0000256" key="5">
    <source>
        <dbReference type="ARBA" id="ARBA00022723"/>
    </source>
</evidence>